<dbReference type="GO" id="GO:0004527">
    <property type="term" value="F:exonuclease activity"/>
    <property type="evidence" value="ECO:0007669"/>
    <property type="project" value="UniProtKB-KW"/>
</dbReference>
<proteinExistence type="predicted"/>
<keyword evidence="1" id="KW-0540">Nuclease</keyword>
<organism evidence="1">
    <name type="scientific">Myoviridae sp. ctbwh6</name>
    <dbReference type="NCBI Taxonomy" id="2827611"/>
    <lineage>
        <taxon>Viruses</taxon>
        <taxon>Duplodnaviria</taxon>
        <taxon>Heunggongvirae</taxon>
        <taxon>Uroviricota</taxon>
        <taxon>Caudoviricetes</taxon>
    </lineage>
</organism>
<evidence type="ECO:0000313" key="1">
    <source>
        <dbReference type="EMBL" id="DAD69565.1"/>
    </source>
</evidence>
<keyword evidence="1" id="KW-0378">Hydrolase</keyword>
<dbReference type="EMBL" id="BK015852">
    <property type="protein sequence ID" value="DAD69565.1"/>
    <property type="molecule type" value="Genomic_DNA"/>
</dbReference>
<reference evidence="1" key="1">
    <citation type="journal article" date="2021" name="Proc. Natl. Acad. Sci. U.S.A.">
        <title>A Catalog of Tens of Thousands of Viruses from Human Metagenomes Reveals Hidden Associations with Chronic Diseases.</title>
        <authorList>
            <person name="Tisza M.J."/>
            <person name="Buck C.B."/>
        </authorList>
    </citation>
    <scope>NUCLEOTIDE SEQUENCE</scope>
    <source>
        <strain evidence="1">Ctbwh6</strain>
    </source>
</reference>
<name>A0A8S5LHI8_9CAUD</name>
<sequence length="205" mass="23452">MAMMDKPNIPQFPELTFEEQRHIYRLNGIEVPSVTTLMKPLSEDFYSTVDPAVLDRAAHRGTAVHNAIENYVSLGVEDIEPAYAGYMDGFLAWWRRMKPAALGTECKVYHKILRYAGTSDLMCIINGRLTLVDYKTSAQVNSKLCAVQLEGYDRAWESHGVKVDDRLILHLQRDGQYQEVSFSRSSKHWSVLSALMTVRNYMNEK</sequence>
<keyword evidence="1" id="KW-0269">Exonuclease</keyword>
<protein>
    <submittedName>
        <fullName evidence="1">Exonuclease V</fullName>
    </submittedName>
</protein>
<accession>A0A8S5LHI8</accession>